<dbReference type="WBParaSite" id="RSKR_0000659900.1">
    <property type="protein sequence ID" value="RSKR_0000659900.1"/>
    <property type="gene ID" value="RSKR_0000659900"/>
</dbReference>
<protein>
    <submittedName>
        <fullName evidence="2">F-box domain-containing protein</fullName>
    </submittedName>
</protein>
<name>A0AC35U1G7_9BILA</name>
<accession>A0AC35U1G7</accession>
<dbReference type="Proteomes" id="UP000095286">
    <property type="component" value="Unplaced"/>
</dbReference>
<evidence type="ECO:0000313" key="1">
    <source>
        <dbReference type="Proteomes" id="UP000095286"/>
    </source>
</evidence>
<proteinExistence type="predicted"/>
<sequence>MRESQRISINNVPILNAVYSRMNGRSGKITKKTTQPRPNTSSRSRGRGQKEGQARRGASKRVTCRHGKKPYNSSESEEESSNEGVVEVNSSVNIKNFNTVFSHEYLAAKIIHHLQDARDRYHLSLVSRELYTFVDNTPIIGRKVLENYKMMLDINAEEGDAWAGAIGVSLAGTRKRFVFANIHDNTGNFPKVLQYMRFVGKQVKTICVTQRNRNYCRHFIPHVTWLPILIRGINREIFPNIRAISFDSIMGEHFRDGDFGELVVDQVCFHGCEFGRSNPFIFPASLGKLGLDSTVARNSQLLNSIVNIRSLSVDATACIGATGRETRIFQTLVNKTDRIDLDMPLNTPDLVVELMFKPGKRIEVLRLSTDGSRQLQILKNLKRIAKYKEIGELKKLEFIFVNKTITMMSEILDAICDVLEKAVNLEVLRFFGKGKGKVTFGSRDCLSRIVSKTSKDIIVLEISVASWVTTHTLHQINECFQKLQCVLFRNLDDKMENSKHTIQSIVQTITNARTFVLDSGCKKMQTSFFLWIVNYLKNYPSEEKRKYFDVLIVGLASSDMFIRLSALIKIASTPRIMDHIDLVAYQSWQSLFTISYKSDLLTKVRMFLDSRCPECLNGEEQSDTRFTYDTLPENIDRNLL</sequence>
<reference evidence="2" key="1">
    <citation type="submission" date="2016-11" db="UniProtKB">
        <authorList>
            <consortium name="WormBaseParasite"/>
        </authorList>
    </citation>
    <scope>IDENTIFICATION</scope>
    <source>
        <strain evidence="2">KR3021</strain>
    </source>
</reference>
<organism evidence="1 2">
    <name type="scientific">Rhabditophanes sp. KR3021</name>
    <dbReference type="NCBI Taxonomy" id="114890"/>
    <lineage>
        <taxon>Eukaryota</taxon>
        <taxon>Metazoa</taxon>
        <taxon>Ecdysozoa</taxon>
        <taxon>Nematoda</taxon>
        <taxon>Chromadorea</taxon>
        <taxon>Rhabditida</taxon>
        <taxon>Tylenchina</taxon>
        <taxon>Panagrolaimomorpha</taxon>
        <taxon>Strongyloidoidea</taxon>
        <taxon>Alloionematidae</taxon>
        <taxon>Rhabditophanes</taxon>
    </lineage>
</organism>
<evidence type="ECO:0000313" key="2">
    <source>
        <dbReference type="WBParaSite" id="RSKR_0000659900.1"/>
    </source>
</evidence>